<evidence type="ECO:0000259" key="2">
    <source>
        <dbReference type="Pfam" id="PF16111"/>
    </source>
</evidence>
<name>A0A3M0SJK4_9CLOT</name>
<comment type="caution">
    <text evidence="3">The sequence shown here is derived from an EMBL/GenBank/DDBJ whole genome shotgun (WGS) entry which is preliminary data.</text>
</comment>
<keyword evidence="1" id="KW-1133">Transmembrane helix</keyword>
<dbReference type="Proteomes" id="UP000277999">
    <property type="component" value="Unassembled WGS sequence"/>
</dbReference>
<dbReference type="Pfam" id="PF16111">
    <property type="entry name" value="DUF4829"/>
    <property type="match status" value="1"/>
</dbReference>
<proteinExistence type="predicted"/>
<evidence type="ECO:0000313" key="4">
    <source>
        <dbReference type="Proteomes" id="UP000277999"/>
    </source>
</evidence>
<dbReference type="AlphaFoldDB" id="A0A3M0SJK4"/>
<feature type="transmembrane region" description="Helical" evidence="1">
    <location>
        <begin position="37"/>
        <end position="54"/>
    </location>
</feature>
<reference evidence="3 4" key="1">
    <citation type="submission" date="2018-10" db="EMBL/GenBank/DDBJ databases">
        <title>Genome-centric metagenomics revealed C2 chemical producing, CO utilizing Clostridium with novel acetogenic gene cluster.</title>
        <authorList>
            <person name="Kang H."/>
            <person name="Park B."/>
            <person name="Choi I.G."/>
            <person name="Chang I.S."/>
        </authorList>
    </citation>
    <scope>NUCLEOTIDE SEQUENCE [LARGE SCALE GENOMIC DNA]</scope>
    <source>
        <strain evidence="3 4">H21-9</strain>
    </source>
</reference>
<accession>A0A3M0SJK4</accession>
<evidence type="ECO:0000313" key="3">
    <source>
        <dbReference type="EMBL" id="RMC98593.1"/>
    </source>
</evidence>
<feature type="domain" description="DUF4829" evidence="2">
    <location>
        <begin position="70"/>
        <end position="184"/>
    </location>
</feature>
<keyword evidence="1" id="KW-0472">Membrane</keyword>
<gene>
    <name evidence="3" type="ORF">D9O40_12950</name>
</gene>
<dbReference type="InterPro" id="IPR032256">
    <property type="entry name" value="DUF4829"/>
</dbReference>
<keyword evidence="1" id="KW-0812">Transmembrane</keyword>
<dbReference type="EMBL" id="RFAQ01000047">
    <property type="protein sequence ID" value="RMC98593.1"/>
    <property type="molecule type" value="Genomic_DNA"/>
</dbReference>
<protein>
    <submittedName>
        <fullName evidence="3">DUF4829 domain-containing protein</fullName>
    </submittedName>
</protein>
<evidence type="ECO:0000256" key="1">
    <source>
        <dbReference type="SAM" id="Phobius"/>
    </source>
</evidence>
<sequence length="186" mass="21756">MGYIEGFFSTKYFKNMIILTYEISIWKILWGCKMKKIMLVILCFVVVITGCFIAKRKVSNPQKQSIDPAQQVVENYFKYLNEKDLKGINSTQVQKWKDIDKNLKHVKLDSISEDKRPSQKEAYIKYGRGTITHAKAENIKVYKVEYTVKYKKDGIGPEDRGKDDKWCTLIRKDRNSPWLIDEIGEG</sequence>
<organism evidence="3 4">
    <name type="scientific">Clostridium autoethanogenum</name>
    <dbReference type="NCBI Taxonomy" id="84023"/>
    <lineage>
        <taxon>Bacteria</taxon>
        <taxon>Bacillati</taxon>
        <taxon>Bacillota</taxon>
        <taxon>Clostridia</taxon>
        <taxon>Eubacteriales</taxon>
        <taxon>Clostridiaceae</taxon>
        <taxon>Clostridium</taxon>
    </lineage>
</organism>